<dbReference type="OrthoDB" id="9926537at2"/>
<keyword evidence="2" id="KW-1185">Reference proteome</keyword>
<gene>
    <name evidence="1" type="ORF">FY030_01105</name>
</gene>
<dbReference type="Proteomes" id="UP000326546">
    <property type="component" value="Chromosome"/>
</dbReference>
<dbReference type="KEGG" id="serw:FY030_01105"/>
<dbReference type="RefSeq" id="WP_158059904.1">
    <property type="nucleotide sequence ID" value="NZ_CP044427.1"/>
</dbReference>
<name>A0A5J6V2L0_9MICO</name>
<dbReference type="AlphaFoldDB" id="A0A5J6V2L0"/>
<accession>A0A5J6V2L0</accession>
<dbReference type="SUPFAM" id="SSF51735">
    <property type="entry name" value="NAD(P)-binding Rossmann-fold domains"/>
    <property type="match status" value="1"/>
</dbReference>
<dbReference type="InterPro" id="IPR036291">
    <property type="entry name" value="NAD(P)-bd_dom_sf"/>
</dbReference>
<evidence type="ECO:0000313" key="2">
    <source>
        <dbReference type="Proteomes" id="UP000326546"/>
    </source>
</evidence>
<evidence type="ECO:0000313" key="1">
    <source>
        <dbReference type="EMBL" id="QFG67506.1"/>
    </source>
</evidence>
<dbReference type="Gene3D" id="3.40.50.720">
    <property type="entry name" value="NAD(P)-binding Rossmann-like Domain"/>
    <property type="match status" value="1"/>
</dbReference>
<protein>
    <submittedName>
        <fullName evidence="1">Uncharacterized protein</fullName>
    </submittedName>
</protein>
<organism evidence="1 2">
    <name type="scientific">Ornithinimicrobium pratense</name>
    <dbReference type="NCBI Taxonomy" id="2593973"/>
    <lineage>
        <taxon>Bacteria</taxon>
        <taxon>Bacillati</taxon>
        <taxon>Actinomycetota</taxon>
        <taxon>Actinomycetes</taxon>
        <taxon>Micrococcales</taxon>
        <taxon>Ornithinimicrobiaceae</taxon>
        <taxon>Ornithinimicrobium</taxon>
    </lineage>
</organism>
<dbReference type="EMBL" id="CP044427">
    <property type="protein sequence ID" value="QFG67506.1"/>
    <property type="molecule type" value="Genomic_DNA"/>
</dbReference>
<reference evidence="1 2" key="1">
    <citation type="submission" date="2019-09" db="EMBL/GenBank/DDBJ databases">
        <title>Serinicoccus pratensis sp. nov., isolated from meadow soil.</title>
        <authorList>
            <person name="Zhang W."/>
        </authorList>
    </citation>
    <scope>NUCLEOTIDE SEQUENCE [LARGE SCALE GENOMIC DNA]</scope>
    <source>
        <strain evidence="1 2">W204</strain>
    </source>
</reference>
<proteinExistence type="predicted"/>
<sequence length="263" mass="27266">MPLSTPTLAANGLTLLSQRESMTRAARQAAGTATGDLPHGAVVADLWSTDESWREHLHRALATGGPVVLLSSLGIDGPRHRDPYTQVLADRERHARQAVPGALVLRLAPVVEDLAVYEGALRAGVPIHHAYPAEPVAWLAARDAVGVAAAALRNGRTASVLEVAGGQEVTVTRLLEDYARRLGAASPGLIPVPAEQLLAQLEQVFGADSAAAVVGHQQWVGSVAGRTGRGAETVRRALGREPTGWATAVAGLTAPLPPAPGTP</sequence>